<reference evidence="1 2" key="1">
    <citation type="journal article" date="2024" name="BMC Genomics">
        <title>De novo assembly and annotation of Popillia japonica's genome with initial clues to its potential as an invasive pest.</title>
        <authorList>
            <person name="Cucini C."/>
            <person name="Boschi S."/>
            <person name="Funari R."/>
            <person name="Cardaioli E."/>
            <person name="Iannotti N."/>
            <person name="Marturano G."/>
            <person name="Paoli F."/>
            <person name="Bruttini M."/>
            <person name="Carapelli A."/>
            <person name="Frati F."/>
            <person name="Nardi F."/>
        </authorList>
    </citation>
    <scope>NUCLEOTIDE SEQUENCE [LARGE SCALE GENOMIC DNA]</scope>
    <source>
        <strain evidence="1">DMR45628</strain>
    </source>
</reference>
<dbReference type="AlphaFoldDB" id="A0AAW1IX67"/>
<sequence length="80" mass="8923">MPKDLNSQLKKLVASLISYFEKERDSGGPRDILKRVGDALQLHPSTVSAISKNIKEEFPTALDKALIVGKAIISVREYQR</sequence>
<evidence type="ECO:0000313" key="2">
    <source>
        <dbReference type="Proteomes" id="UP001458880"/>
    </source>
</evidence>
<dbReference type="Proteomes" id="UP001458880">
    <property type="component" value="Unassembled WGS sequence"/>
</dbReference>
<accession>A0AAW1IX67</accession>
<name>A0AAW1IX67_POPJA</name>
<comment type="caution">
    <text evidence="1">The sequence shown here is derived from an EMBL/GenBank/DDBJ whole genome shotgun (WGS) entry which is preliminary data.</text>
</comment>
<evidence type="ECO:0000313" key="1">
    <source>
        <dbReference type="EMBL" id="KAK9694509.1"/>
    </source>
</evidence>
<organism evidence="1 2">
    <name type="scientific">Popillia japonica</name>
    <name type="common">Japanese beetle</name>
    <dbReference type="NCBI Taxonomy" id="7064"/>
    <lineage>
        <taxon>Eukaryota</taxon>
        <taxon>Metazoa</taxon>
        <taxon>Ecdysozoa</taxon>
        <taxon>Arthropoda</taxon>
        <taxon>Hexapoda</taxon>
        <taxon>Insecta</taxon>
        <taxon>Pterygota</taxon>
        <taxon>Neoptera</taxon>
        <taxon>Endopterygota</taxon>
        <taxon>Coleoptera</taxon>
        <taxon>Polyphaga</taxon>
        <taxon>Scarabaeiformia</taxon>
        <taxon>Scarabaeidae</taxon>
        <taxon>Rutelinae</taxon>
        <taxon>Popillia</taxon>
    </lineage>
</organism>
<dbReference type="EMBL" id="JASPKY010000510">
    <property type="protein sequence ID" value="KAK9694509.1"/>
    <property type="molecule type" value="Genomic_DNA"/>
</dbReference>
<keyword evidence="2" id="KW-1185">Reference proteome</keyword>
<proteinExistence type="predicted"/>
<protein>
    <submittedName>
        <fullName evidence="1">Uncharacterized protein</fullName>
    </submittedName>
</protein>
<gene>
    <name evidence="1" type="ORF">QE152_g33490</name>
</gene>